<dbReference type="SUPFAM" id="SSF53613">
    <property type="entry name" value="Ribokinase-like"/>
    <property type="match status" value="1"/>
</dbReference>
<evidence type="ECO:0000256" key="7">
    <source>
        <dbReference type="ARBA" id="ARBA00022958"/>
    </source>
</evidence>
<keyword evidence="4 9" id="KW-0418">Kinase</keyword>
<feature type="binding site" evidence="9">
    <location>
        <position position="248"/>
    </location>
    <ligand>
        <name>K(+)</name>
        <dbReference type="ChEBI" id="CHEBI:29103"/>
    </ligand>
</feature>
<evidence type="ECO:0000313" key="11">
    <source>
        <dbReference type="EMBL" id="MDQ0203034.1"/>
    </source>
</evidence>
<dbReference type="Gene3D" id="3.40.1190.20">
    <property type="match status" value="1"/>
</dbReference>
<reference evidence="11 12" key="1">
    <citation type="submission" date="2023-07" db="EMBL/GenBank/DDBJ databases">
        <title>Genomic Encyclopedia of Type Strains, Phase IV (KMG-IV): sequencing the most valuable type-strain genomes for metagenomic binning, comparative biology and taxonomic classification.</title>
        <authorList>
            <person name="Goeker M."/>
        </authorList>
    </citation>
    <scope>NUCLEOTIDE SEQUENCE [LARGE SCALE GENOMIC DNA]</scope>
    <source>
        <strain evidence="11 12">DSM 16980</strain>
    </source>
</reference>
<keyword evidence="6 9" id="KW-0460">Magnesium</keyword>
<dbReference type="EC" id="2.7.1.229" evidence="9"/>
<comment type="function">
    <text evidence="9">Catalyzes the ATP-dependent phosphorylation of 2-deoxy-D-ribose to 2-deoxy-D-ribose 5-phosphate (dRib-5P), allowing the use of deoxyribose as the sole carbon source.</text>
</comment>
<dbReference type="InterPro" id="IPR029056">
    <property type="entry name" value="Ribokinase-like"/>
</dbReference>
<feature type="binding site" evidence="9">
    <location>
        <position position="246"/>
    </location>
    <ligand>
        <name>K(+)</name>
        <dbReference type="ChEBI" id="CHEBI:29103"/>
    </ligand>
</feature>
<feature type="binding site" evidence="9">
    <location>
        <position position="285"/>
    </location>
    <ligand>
        <name>K(+)</name>
        <dbReference type="ChEBI" id="CHEBI:29103"/>
    </ligand>
</feature>
<keyword evidence="5 9" id="KW-0067">ATP-binding</keyword>
<comment type="subunit">
    <text evidence="9">Homodimer.</text>
</comment>
<comment type="caution">
    <text evidence="11">The sequence shown here is derived from an EMBL/GenBank/DDBJ whole genome shotgun (WGS) entry which is preliminary data.</text>
</comment>
<comment type="cofactor">
    <cofactor evidence="9">
        <name>Mg(2+)</name>
        <dbReference type="ChEBI" id="CHEBI:18420"/>
    </cofactor>
</comment>
<feature type="binding site" evidence="9">
    <location>
        <begin position="10"/>
        <end position="12"/>
    </location>
    <ligand>
        <name>substrate</name>
    </ligand>
</feature>
<feature type="binding site" evidence="9">
    <location>
        <position position="287"/>
    </location>
    <ligand>
        <name>K(+)</name>
        <dbReference type="ChEBI" id="CHEBI:29103"/>
    </ligand>
</feature>
<comment type="caution">
    <text evidence="9">Lacks conserved residue(s) required for the propagation of feature annotation.</text>
</comment>
<proteinExistence type="inferred from homology"/>
<evidence type="ECO:0000256" key="2">
    <source>
        <dbReference type="ARBA" id="ARBA00022723"/>
    </source>
</evidence>
<evidence type="ECO:0000256" key="6">
    <source>
        <dbReference type="ARBA" id="ARBA00022842"/>
    </source>
</evidence>
<dbReference type="InterPro" id="IPR011611">
    <property type="entry name" value="PfkB_dom"/>
</dbReference>
<evidence type="ECO:0000256" key="5">
    <source>
        <dbReference type="ARBA" id="ARBA00022840"/>
    </source>
</evidence>
<feature type="binding site" evidence="9">
    <location>
        <begin position="251"/>
        <end position="252"/>
    </location>
    <ligand>
        <name>ATP</name>
        <dbReference type="ChEBI" id="CHEBI:30616"/>
    </ligand>
</feature>
<accession>A0ABT9Y5P7</accession>
<protein>
    <recommendedName>
        <fullName evidence="9">Deoxyribokinase</fullName>
        <shortName evidence="9">dRK</shortName>
        <ecNumber evidence="9">2.7.1.229</ecNumber>
    </recommendedName>
    <alternativeName>
        <fullName evidence="9">ATP:2-deoxy-D-ribose 5-phosphotransferase</fullName>
    </alternativeName>
</protein>
<comment type="catalytic activity">
    <reaction evidence="9">
        <text>2-deoxy-D-ribose + ATP = 2-deoxy-D-ribose 5-phosphate + ADP + H(+)</text>
        <dbReference type="Rhea" id="RHEA:30871"/>
        <dbReference type="ChEBI" id="CHEBI:15378"/>
        <dbReference type="ChEBI" id="CHEBI:30616"/>
        <dbReference type="ChEBI" id="CHEBI:62877"/>
        <dbReference type="ChEBI" id="CHEBI:90761"/>
        <dbReference type="ChEBI" id="CHEBI:456216"/>
        <dbReference type="EC" id="2.7.1.229"/>
    </reaction>
</comment>
<dbReference type="Pfam" id="PF00294">
    <property type="entry name" value="PfkB"/>
    <property type="match status" value="1"/>
</dbReference>
<dbReference type="InterPro" id="IPR011877">
    <property type="entry name" value="Ribokinase"/>
</dbReference>
<sequence length="306" mass="33311">MKIAVIGSNMVDLISYIDRMPIDGETLEAPEFSIGCGGKGANQAVAAASYGSDVMILTKVGDDIFADNTINNFKHYNIDTTFVERVKNISSGVAPIFVDSSGQNRILIIKGANEYLLPEDIHKAADHLKKCSLIILQLEVNLDTVYYAVQFAIKNGIRVLLNPAPANAKLDIEKIKECDFFVPNETELEFITKMPVDTDINIKKAAISLVEKGIKNIIVTMGARGSMWVSKDSVHRLNAFSVDSVDSSGAGDAFIGCFASCYVKSNDILASMYEASAFSALSVTKKGTQKSYPSYQEVQKFLAAHK</sequence>
<dbReference type="PANTHER" id="PTHR10584">
    <property type="entry name" value="SUGAR KINASE"/>
    <property type="match status" value="1"/>
</dbReference>
<dbReference type="GO" id="GO:0004747">
    <property type="term" value="F:ribokinase activity"/>
    <property type="evidence" value="ECO:0007669"/>
    <property type="project" value="UniProtKB-EC"/>
</dbReference>
<dbReference type="EMBL" id="JAUSUE010000003">
    <property type="protein sequence ID" value="MDQ0203034.1"/>
    <property type="molecule type" value="Genomic_DNA"/>
</dbReference>
<evidence type="ECO:0000256" key="9">
    <source>
        <dbReference type="HAMAP-Rule" id="MF_01987"/>
    </source>
</evidence>
<feature type="binding site" evidence="9">
    <location>
        <position position="282"/>
    </location>
    <ligand>
        <name>K(+)</name>
        <dbReference type="ChEBI" id="CHEBI:29103"/>
    </ligand>
</feature>
<gene>
    <name evidence="9" type="primary">deoK</name>
    <name evidence="11" type="ORF">J2S01_000730</name>
</gene>
<dbReference type="Proteomes" id="UP001239167">
    <property type="component" value="Unassembled WGS sequence"/>
</dbReference>
<dbReference type="InterPro" id="IPR002139">
    <property type="entry name" value="Ribo/fructo_kinase"/>
</dbReference>
<evidence type="ECO:0000259" key="10">
    <source>
        <dbReference type="Pfam" id="PF00294"/>
    </source>
</evidence>
<dbReference type="NCBIfam" id="TIGR02152">
    <property type="entry name" value="D_ribokin_bact"/>
    <property type="match status" value="1"/>
</dbReference>
<keyword evidence="1 9" id="KW-0808">Transferase</keyword>
<name>A0ABT9Y5P7_9FIRM</name>
<dbReference type="PRINTS" id="PR00990">
    <property type="entry name" value="RIBOKINASE"/>
</dbReference>
<feature type="binding site" evidence="9">
    <location>
        <position position="139"/>
    </location>
    <ligand>
        <name>substrate</name>
    </ligand>
</feature>
<evidence type="ECO:0000313" key="12">
    <source>
        <dbReference type="Proteomes" id="UP001239167"/>
    </source>
</evidence>
<keyword evidence="9" id="KW-0963">Cytoplasm</keyword>
<comment type="subcellular location">
    <subcellularLocation>
        <location evidence="9">Cytoplasm</location>
    </subcellularLocation>
</comment>
<dbReference type="HAMAP" id="MF_01987">
    <property type="entry name" value="Ribokinase"/>
    <property type="match status" value="1"/>
</dbReference>
<dbReference type="CDD" id="cd01174">
    <property type="entry name" value="ribokinase"/>
    <property type="match status" value="1"/>
</dbReference>
<keyword evidence="7 9" id="KW-0630">Potassium</keyword>
<evidence type="ECO:0000256" key="4">
    <source>
        <dbReference type="ARBA" id="ARBA00022777"/>
    </source>
</evidence>
<keyword evidence="3 9" id="KW-0547">Nucleotide-binding</keyword>
<keyword evidence="8 9" id="KW-0119">Carbohydrate metabolism</keyword>
<organism evidence="11 12">
    <name type="scientific">Pectinatus haikarae</name>
    <dbReference type="NCBI Taxonomy" id="349096"/>
    <lineage>
        <taxon>Bacteria</taxon>
        <taxon>Bacillati</taxon>
        <taxon>Bacillota</taxon>
        <taxon>Negativicutes</taxon>
        <taxon>Selenomonadales</taxon>
        <taxon>Selenomonadaceae</taxon>
        <taxon>Pectinatus</taxon>
    </lineage>
</organism>
<feature type="binding site" evidence="9">
    <location>
        <begin position="220"/>
        <end position="225"/>
    </location>
    <ligand>
        <name>ATP</name>
        <dbReference type="ChEBI" id="CHEBI:30616"/>
    </ligand>
</feature>
<feature type="binding site" evidence="9">
    <location>
        <position position="291"/>
    </location>
    <ligand>
        <name>K(+)</name>
        <dbReference type="ChEBI" id="CHEBI:29103"/>
    </ligand>
</feature>
<keyword evidence="12" id="KW-1185">Reference proteome</keyword>
<feature type="binding site" evidence="9">
    <location>
        <begin position="38"/>
        <end position="42"/>
    </location>
    <ligand>
        <name>substrate</name>
    </ligand>
</feature>
<dbReference type="PANTHER" id="PTHR10584:SF166">
    <property type="entry name" value="RIBOKINASE"/>
    <property type="match status" value="1"/>
</dbReference>
<dbReference type="RefSeq" id="WP_307223003.1">
    <property type="nucleotide sequence ID" value="NZ_CP116940.1"/>
</dbReference>
<comment type="similarity">
    <text evidence="9">Belongs to the carbohydrate kinase PfkB family. Deoxyribokinase subfamily.</text>
</comment>
<feature type="domain" description="Carbohydrate kinase PfkB" evidence="10">
    <location>
        <begin position="2"/>
        <end position="293"/>
    </location>
</feature>
<evidence type="ECO:0000256" key="8">
    <source>
        <dbReference type="ARBA" id="ARBA00023277"/>
    </source>
</evidence>
<feature type="binding site" evidence="9">
    <location>
        <position position="184"/>
    </location>
    <ligand>
        <name>ATP</name>
        <dbReference type="ChEBI" id="CHEBI:30616"/>
    </ligand>
</feature>
<keyword evidence="2 9" id="KW-0479">Metal-binding</keyword>
<feature type="active site" description="Proton acceptor" evidence="9">
    <location>
        <position position="252"/>
    </location>
</feature>
<evidence type="ECO:0000256" key="1">
    <source>
        <dbReference type="ARBA" id="ARBA00022679"/>
    </source>
</evidence>
<feature type="site" description="Important for substrate specificity" evidence="9">
    <location>
        <position position="10"/>
    </location>
</feature>
<feature type="binding site" evidence="9">
    <location>
        <position position="252"/>
    </location>
    <ligand>
        <name>substrate</name>
    </ligand>
</feature>
<evidence type="ECO:0000256" key="3">
    <source>
        <dbReference type="ARBA" id="ARBA00022741"/>
    </source>
</evidence>